<dbReference type="AlphaFoldDB" id="A0A3N1XSQ9"/>
<reference evidence="1 2" key="1">
    <citation type="submission" date="2018-11" db="EMBL/GenBank/DDBJ databases">
        <title>Genomic Encyclopedia of Type Strains, Phase IV (KMG-IV): sequencing the most valuable type-strain genomes for metagenomic binning, comparative biology and taxonomic classification.</title>
        <authorList>
            <person name="Goeker M."/>
        </authorList>
    </citation>
    <scope>NUCLEOTIDE SEQUENCE [LARGE SCALE GENOMIC DNA]</scope>
    <source>
        <strain evidence="1 2">DSM 26537</strain>
    </source>
</reference>
<sequence length="172" mass="19852">MKIYDGAYTQVGGYVTKAEDVAHLNTYIKRRIFQQVYTSKLGGKMNNTTFAIYKGIKYSAGFKNDGSIVLHSKDIKDLGIGFTEKKVGKECIFIKYVTRDEIEEIYDMKVKAIYQGYEFEVIDEKEDEVSIVTMTGDYRDWLNLDMKCIDKGVYQKWISKGDAEIKIVKEEL</sequence>
<dbReference type="OrthoDB" id="2087613at2"/>
<name>A0A3N1XSQ9_9FIRM</name>
<dbReference type="Proteomes" id="UP000273083">
    <property type="component" value="Unassembled WGS sequence"/>
</dbReference>
<keyword evidence="2" id="KW-1185">Reference proteome</keyword>
<comment type="caution">
    <text evidence="1">The sequence shown here is derived from an EMBL/GenBank/DDBJ whole genome shotgun (WGS) entry which is preliminary data.</text>
</comment>
<proteinExistence type="predicted"/>
<dbReference type="RefSeq" id="WP_123608637.1">
    <property type="nucleotide sequence ID" value="NZ_RJVG01000003.1"/>
</dbReference>
<accession>A0A3N1XSQ9</accession>
<protein>
    <submittedName>
        <fullName evidence="1">Uncharacterized protein</fullName>
    </submittedName>
</protein>
<gene>
    <name evidence="1" type="ORF">EDD66_103116</name>
</gene>
<organism evidence="1 2">
    <name type="scientific">Mobilisporobacter senegalensis</name>
    <dbReference type="NCBI Taxonomy" id="1329262"/>
    <lineage>
        <taxon>Bacteria</taxon>
        <taxon>Bacillati</taxon>
        <taxon>Bacillota</taxon>
        <taxon>Clostridia</taxon>
        <taxon>Lachnospirales</taxon>
        <taxon>Lachnospiraceae</taxon>
        <taxon>Mobilisporobacter</taxon>
    </lineage>
</organism>
<evidence type="ECO:0000313" key="1">
    <source>
        <dbReference type="EMBL" id="ROR29181.1"/>
    </source>
</evidence>
<evidence type="ECO:0000313" key="2">
    <source>
        <dbReference type="Proteomes" id="UP000273083"/>
    </source>
</evidence>
<dbReference type="EMBL" id="RJVG01000003">
    <property type="protein sequence ID" value="ROR29181.1"/>
    <property type="molecule type" value="Genomic_DNA"/>
</dbReference>